<feature type="compositionally biased region" description="Polar residues" evidence="2">
    <location>
        <begin position="149"/>
        <end position="170"/>
    </location>
</feature>
<feature type="region of interest" description="Disordered" evidence="2">
    <location>
        <begin position="811"/>
        <end position="835"/>
    </location>
</feature>
<reference evidence="3 4" key="1">
    <citation type="submission" date="2022-11" db="EMBL/GenBank/DDBJ databases">
        <title>Mucor velutinosus strain NIH1002 WGS.</title>
        <authorList>
            <person name="Subramanian P."/>
            <person name="Mullikin J.C."/>
            <person name="Segre J.A."/>
            <person name="Zelazny A.M."/>
        </authorList>
    </citation>
    <scope>NUCLEOTIDE SEQUENCE [LARGE SCALE GENOMIC DNA]</scope>
    <source>
        <strain evidence="3 4">NIH1002</strain>
    </source>
</reference>
<feature type="coiled-coil region" evidence="1">
    <location>
        <begin position="951"/>
        <end position="1001"/>
    </location>
</feature>
<dbReference type="Proteomes" id="UP001304243">
    <property type="component" value="Unassembled WGS sequence"/>
</dbReference>
<feature type="compositionally biased region" description="Polar residues" evidence="2">
    <location>
        <begin position="126"/>
        <end position="136"/>
    </location>
</feature>
<feature type="compositionally biased region" description="Polar residues" evidence="2">
    <location>
        <begin position="216"/>
        <end position="230"/>
    </location>
</feature>
<feature type="compositionally biased region" description="Low complexity" evidence="2">
    <location>
        <begin position="283"/>
        <end position="295"/>
    </location>
</feature>
<evidence type="ECO:0000313" key="4">
    <source>
        <dbReference type="Proteomes" id="UP001304243"/>
    </source>
</evidence>
<feature type="compositionally biased region" description="Low complexity" evidence="2">
    <location>
        <begin position="310"/>
        <end position="363"/>
    </location>
</feature>
<feature type="compositionally biased region" description="Acidic residues" evidence="2">
    <location>
        <begin position="262"/>
        <end position="274"/>
    </location>
</feature>
<feature type="compositionally biased region" description="Low complexity" evidence="2">
    <location>
        <begin position="171"/>
        <end position="188"/>
    </location>
</feature>
<feature type="compositionally biased region" description="Low complexity" evidence="2">
    <location>
        <begin position="195"/>
        <end position="204"/>
    </location>
</feature>
<dbReference type="EMBL" id="JASEJX010000014">
    <property type="protein sequence ID" value="KAK4516658.1"/>
    <property type="molecule type" value="Genomic_DNA"/>
</dbReference>
<feature type="compositionally biased region" description="Low complexity" evidence="2">
    <location>
        <begin position="692"/>
        <end position="701"/>
    </location>
</feature>
<feature type="region of interest" description="Disordered" evidence="2">
    <location>
        <begin position="890"/>
        <end position="951"/>
    </location>
</feature>
<sequence>MSAAATAKPIKYRTSSTSQKFWPLKKFNLTHGKTIAVVVDRTKKPSPATKTMKINTADKATHVVPATTVPAATATITATTPPPSPQAAMSIAITDDNAQQQQKKSKNKRLSSLLSSNRRQEDEPTSGKNASNTPTITRKAGREMKARTSGRNTNYMTAKTAGSGTLTRTQSPPSSIATTTSPPTTATAVLSRAQSMASKTTTTKKPSKHSRPQSPPSKQSAATATSNNDQPKIMLESVQQQIQQEEKEKFKKQHKKSANNDVDYDSAIEDEQEDDSKQDMVHVVVNTTTVDNNSNDIKDNKGDVVTACISSSSSSKSTASHSIQSCSSSSSSSSSSSNHSISSTSESCSDTSSSSIHQQQHASPLPSPPVTPAATSLPDEFSIKEAASTTGPMKLIHSEPASPTMCTFDVQSVQQQHQNHTVHMDTKPNNLYVQQPIQRIHRLRPAASFATLRQLASTNSNYQHQQQQQQQQQQPVSYIQHLAAAPTKTKRRPVSYIELSSNMNYNYAMASPPAPPFANSTVIHDDYLSVHSTRPTYYRRTSSEDNRQHYHTRQIADSHPSPPSSIVNGGGRRLVRSNTVHNLIIKDGQGHRIVQCVGLDDSPPLQPLRTGEYQDWSTTASSTTATAASDMLDDNNTTAIVLTRQQLEDLHFQAQQQPLEVDASPDPLSAQPSPPLPQQQRPRKMKRKDSAKSLSSLCSASPPINHDMRCEQLKNKLEKERATVKALQKQKEAYNKDVLFLSKNVDELSADNQEWKRKFDIEKSAKERFQDDLSSTMDKLNEATEQIRQLESQNRLLKQEIDDKNMEIRELEKSKKSKSPVARGKSTATASVEKSSDRLLAAQLQHSQNQVRLLKSTMEQFLRMGVFNDDLSSMTLPITSIDAAVSELRCGRSRQRRHPASTTVTKSTGTDQQLDPTCATTSTTSAKSRKSLVPVDTKVKEPIKSNKSTPTAELDNQLLELLREKEILQAEYSKVPSSGGNALVRRRREELESRLDTVDSQMCRIKLKMRNRNIL</sequence>
<dbReference type="AlphaFoldDB" id="A0AAN7DH26"/>
<gene>
    <name evidence="3" type="ORF">ATC70_011635</name>
</gene>
<feature type="compositionally biased region" description="Polar residues" evidence="2">
    <location>
        <begin position="900"/>
        <end position="915"/>
    </location>
</feature>
<dbReference type="PANTHER" id="PTHR48125:SF12">
    <property type="entry name" value="AT HOOK TRANSCRIPTION FACTOR FAMILY-RELATED"/>
    <property type="match status" value="1"/>
</dbReference>
<evidence type="ECO:0000256" key="1">
    <source>
        <dbReference type="SAM" id="Coils"/>
    </source>
</evidence>
<keyword evidence="4" id="KW-1185">Reference proteome</keyword>
<organism evidence="3 4">
    <name type="scientific">Mucor velutinosus</name>
    <dbReference type="NCBI Taxonomy" id="708070"/>
    <lineage>
        <taxon>Eukaryota</taxon>
        <taxon>Fungi</taxon>
        <taxon>Fungi incertae sedis</taxon>
        <taxon>Mucoromycota</taxon>
        <taxon>Mucoromycotina</taxon>
        <taxon>Mucoromycetes</taxon>
        <taxon>Mucorales</taxon>
        <taxon>Mucorineae</taxon>
        <taxon>Mucoraceae</taxon>
        <taxon>Mucor</taxon>
    </lineage>
</organism>
<comment type="caution">
    <text evidence="3">The sequence shown here is derived from an EMBL/GenBank/DDBJ whole genome shotgun (WGS) entry which is preliminary data.</text>
</comment>
<feature type="region of interest" description="Disordered" evidence="2">
    <location>
        <begin position="551"/>
        <end position="570"/>
    </location>
</feature>
<feature type="region of interest" description="Disordered" evidence="2">
    <location>
        <begin position="600"/>
        <end position="621"/>
    </location>
</feature>
<name>A0AAN7DH26_9FUNG</name>
<protein>
    <recommendedName>
        <fullName evidence="5">Enkurin domain-containing protein</fullName>
    </recommendedName>
</protein>
<accession>A0AAN7DH26</accession>
<dbReference type="GeneID" id="89955321"/>
<evidence type="ECO:0008006" key="5">
    <source>
        <dbReference type="Google" id="ProtNLM"/>
    </source>
</evidence>
<dbReference type="PANTHER" id="PTHR48125">
    <property type="entry name" value="LP07818P1"/>
    <property type="match status" value="1"/>
</dbReference>
<evidence type="ECO:0000256" key="2">
    <source>
        <dbReference type="SAM" id="MobiDB-lite"/>
    </source>
</evidence>
<feature type="region of interest" description="Disordered" evidence="2">
    <location>
        <begin position="662"/>
        <end position="706"/>
    </location>
</feature>
<keyword evidence="1" id="KW-0175">Coiled coil</keyword>
<dbReference type="RefSeq" id="XP_064683324.1">
    <property type="nucleotide sequence ID" value="XM_064830822.1"/>
</dbReference>
<feature type="compositionally biased region" description="Low complexity" evidence="2">
    <location>
        <begin position="662"/>
        <end position="671"/>
    </location>
</feature>
<proteinExistence type="predicted"/>
<feature type="region of interest" description="Disordered" evidence="2">
    <location>
        <begin position="96"/>
        <end position="376"/>
    </location>
</feature>
<evidence type="ECO:0000313" key="3">
    <source>
        <dbReference type="EMBL" id="KAK4516658.1"/>
    </source>
</evidence>